<protein>
    <submittedName>
        <fullName evidence="1">Uncharacterized protein</fullName>
    </submittedName>
</protein>
<dbReference type="Proteomes" id="UP001177670">
    <property type="component" value="Unassembled WGS sequence"/>
</dbReference>
<comment type="caution">
    <text evidence="1">The sequence shown here is derived from an EMBL/GenBank/DDBJ whole genome shotgun (WGS) entry which is preliminary data.</text>
</comment>
<dbReference type="EMBL" id="JAHYIQ010000021">
    <property type="protein sequence ID" value="KAK1123160.1"/>
    <property type="molecule type" value="Genomic_DNA"/>
</dbReference>
<sequence>MEEGNERRETAGAWNRNCDLLKKAGNESENVLRIVGNSVEEMSVSLLKLLHDSDDNNRTWAESNMCELRKGTSPGIMMRHAEKFMELANEQLAEHLNS</sequence>
<organism evidence="1 2">
    <name type="scientific">Melipona bicolor</name>
    <dbReference type="NCBI Taxonomy" id="60889"/>
    <lineage>
        <taxon>Eukaryota</taxon>
        <taxon>Metazoa</taxon>
        <taxon>Ecdysozoa</taxon>
        <taxon>Arthropoda</taxon>
        <taxon>Hexapoda</taxon>
        <taxon>Insecta</taxon>
        <taxon>Pterygota</taxon>
        <taxon>Neoptera</taxon>
        <taxon>Endopterygota</taxon>
        <taxon>Hymenoptera</taxon>
        <taxon>Apocrita</taxon>
        <taxon>Aculeata</taxon>
        <taxon>Apoidea</taxon>
        <taxon>Anthophila</taxon>
        <taxon>Apidae</taxon>
        <taxon>Melipona</taxon>
    </lineage>
</organism>
<reference evidence="1" key="1">
    <citation type="submission" date="2021-10" db="EMBL/GenBank/DDBJ databases">
        <title>Melipona bicolor Genome sequencing and assembly.</title>
        <authorList>
            <person name="Araujo N.S."/>
            <person name="Arias M.C."/>
        </authorList>
    </citation>
    <scope>NUCLEOTIDE SEQUENCE</scope>
    <source>
        <strain evidence="1">USP_2M_L1-L4_2017</strain>
        <tissue evidence="1">Whole body</tissue>
    </source>
</reference>
<evidence type="ECO:0000313" key="2">
    <source>
        <dbReference type="Proteomes" id="UP001177670"/>
    </source>
</evidence>
<proteinExistence type="predicted"/>
<dbReference type="AlphaFoldDB" id="A0AA40FQI2"/>
<evidence type="ECO:0000313" key="1">
    <source>
        <dbReference type="EMBL" id="KAK1123160.1"/>
    </source>
</evidence>
<gene>
    <name evidence="1" type="ORF">K0M31_008793</name>
</gene>
<accession>A0AA40FQI2</accession>
<name>A0AA40FQI2_9HYME</name>
<keyword evidence="2" id="KW-1185">Reference proteome</keyword>